<name>A0AAU9V7I3_EUPED</name>
<proteinExistence type="predicted"/>
<evidence type="ECO:0000313" key="2">
    <source>
        <dbReference type="Proteomes" id="UP001153954"/>
    </source>
</evidence>
<dbReference type="EMBL" id="CAKOGL010000029">
    <property type="protein sequence ID" value="CAH2106156.1"/>
    <property type="molecule type" value="Genomic_DNA"/>
</dbReference>
<evidence type="ECO:0000313" key="1">
    <source>
        <dbReference type="EMBL" id="CAH2106156.1"/>
    </source>
</evidence>
<accession>A0AAU9V7I3</accession>
<gene>
    <name evidence="1" type="ORF">EEDITHA_LOCUS20331</name>
</gene>
<organism evidence="1 2">
    <name type="scientific">Euphydryas editha</name>
    <name type="common">Edith's checkerspot</name>
    <dbReference type="NCBI Taxonomy" id="104508"/>
    <lineage>
        <taxon>Eukaryota</taxon>
        <taxon>Metazoa</taxon>
        <taxon>Ecdysozoa</taxon>
        <taxon>Arthropoda</taxon>
        <taxon>Hexapoda</taxon>
        <taxon>Insecta</taxon>
        <taxon>Pterygota</taxon>
        <taxon>Neoptera</taxon>
        <taxon>Endopterygota</taxon>
        <taxon>Lepidoptera</taxon>
        <taxon>Glossata</taxon>
        <taxon>Ditrysia</taxon>
        <taxon>Papilionoidea</taxon>
        <taxon>Nymphalidae</taxon>
        <taxon>Nymphalinae</taxon>
        <taxon>Euphydryas</taxon>
    </lineage>
</organism>
<dbReference type="Proteomes" id="UP001153954">
    <property type="component" value="Unassembled WGS sequence"/>
</dbReference>
<dbReference type="Gene3D" id="3.30.420.10">
    <property type="entry name" value="Ribonuclease H-like superfamily/Ribonuclease H"/>
    <property type="match status" value="1"/>
</dbReference>
<dbReference type="AlphaFoldDB" id="A0AAU9V7I3"/>
<protein>
    <recommendedName>
        <fullName evidence="3">Tc1-like transposase DDE domain-containing protein</fullName>
    </recommendedName>
</protein>
<keyword evidence="2" id="KW-1185">Reference proteome</keyword>
<reference evidence="1" key="1">
    <citation type="submission" date="2022-03" db="EMBL/GenBank/DDBJ databases">
        <authorList>
            <person name="Tunstrom K."/>
        </authorList>
    </citation>
    <scope>NUCLEOTIDE SEQUENCE</scope>
</reference>
<evidence type="ECO:0008006" key="3">
    <source>
        <dbReference type="Google" id="ProtNLM"/>
    </source>
</evidence>
<sequence length="148" mass="17571">MESWLLDKNIPFHSAMLKPELYKLICYHRETYKRYTTDRILAENNHTVLRLPPYDPDNPTEMVWKAIKTHVTKKNATWKMEILIQFVANKINGISKQEFNSFSQKVRNLEEEYRKSDVIIDNLTEEYTIRVGENESESEVKDSDSNEL</sequence>
<comment type="caution">
    <text evidence="1">The sequence shown here is derived from an EMBL/GenBank/DDBJ whole genome shotgun (WGS) entry which is preliminary data.</text>
</comment>
<dbReference type="GO" id="GO:0003676">
    <property type="term" value="F:nucleic acid binding"/>
    <property type="evidence" value="ECO:0007669"/>
    <property type="project" value="InterPro"/>
</dbReference>
<dbReference type="InterPro" id="IPR036397">
    <property type="entry name" value="RNaseH_sf"/>
</dbReference>